<proteinExistence type="predicted"/>
<evidence type="ECO:0000313" key="2">
    <source>
        <dbReference type="EMBL" id="NLR93232.1"/>
    </source>
</evidence>
<gene>
    <name evidence="2" type="ORF">HGP29_18665</name>
</gene>
<accession>A0A7X8SN76</accession>
<evidence type="ECO:0008006" key="4">
    <source>
        <dbReference type="Google" id="ProtNLM"/>
    </source>
</evidence>
<protein>
    <recommendedName>
        <fullName evidence="4">Transglutaminase-like domain-containing protein</fullName>
    </recommendedName>
</protein>
<dbReference type="RefSeq" id="WP_168883930.1">
    <property type="nucleotide sequence ID" value="NZ_JABAIL010000005.1"/>
</dbReference>
<feature type="chain" id="PRO_5031163511" description="Transglutaminase-like domain-containing protein" evidence="1">
    <location>
        <begin position="24"/>
        <end position="271"/>
    </location>
</feature>
<feature type="signal peptide" evidence="1">
    <location>
        <begin position="1"/>
        <end position="23"/>
    </location>
</feature>
<evidence type="ECO:0000313" key="3">
    <source>
        <dbReference type="Proteomes" id="UP000585050"/>
    </source>
</evidence>
<reference evidence="2 3" key="1">
    <citation type="submission" date="2020-04" db="EMBL/GenBank/DDBJ databases">
        <title>Flammeovirga sp. SR4, a novel species isolated from seawater.</title>
        <authorList>
            <person name="Wang X."/>
        </authorList>
    </citation>
    <scope>NUCLEOTIDE SEQUENCE [LARGE SCALE GENOMIC DNA]</scope>
    <source>
        <strain evidence="2 3">SR4</strain>
    </source>
</reference>
<dbReference type="Proteomes" id="UP000585050">
    <property type="component" value="Unassembled WGS sequence"/>
</dbReference>
<dbReference type="AlphaFoldDB" id="A0A7X8SN76"/>
<comment type="caution">
    <text evidence="2">The sequence shown here is derived from an EMBL/GenBank/DDBJ whole genome shotgun (WGS) entry which is preliminary data.</text>
</comment>
<keyword evidence="3" id="KW-1185">Reference proteome</keyword>
<keyword evidence="1" id="KW-0732">Signal</keyword>
<name>A0A7X8SN76_9BACT</name>
<organism evidence="2 3">
    <name type="scientific">Flammeovirga agarivorans</name>
    <dbReference type="NCBI Taxonomy" id="2726742"/>
    <lineage>
        <taxon>Bacteria</taxon>
        <taxon>Pseudomonadati</taxon>
        <taxon>Bacteroidota</taxon>
        <taxon>Cytophagia</taxon>
        <taxon>Cytophagales</taxon>
        <taxon>Flammeovirgaceae</taxon>
        <taxon>Flammeovirga</taxon>
    </lineage>
</organism>
<dbReference type="EMBL" id="JABAIL010000005">
    <property type="protein sequence ID" value="NLR93232.1"/>
    <property type="molecule type" value="Genomic_DNA"/>
</dbReference>
<sequence length="271" mass="31879">MKKYTAILYFTLFTLFGGSAVYAQDILVSKQQSKSMLEYYTLNQFKEAWKIDRYNLFFSPEENIKGKEFKELKDEVENWITYWKTEQASTNKSIVKKLFNKTRQQFFKNYSECSTFSNMLETGTYDCLTGTLLFAHVFEELGYEYKIKQLNSHVYILLQDPILGETLIESTDVYGYINNERDINEKIKSYESRLQNSLLYEKYGMNLNEDLSIIDIAGLQYYNQAVYAYRNSNMPEAQLSLYKASIVTDSPRIIYLQAFLEDQYGEVQIAK</sequence>
<evidence type="ECO:0000256" key="1">
    <source>
        <dbReference type="SAM" id="SignalP"/>
    </source>
</evidence>